<dbReference type="PANTHER" id="PTHR48111:SF21">
    <property type="entry name" value="DNA-BINDING DUAL MASTER TRANSCRIPTIONAL REGULATOR RPAA"/>
    <property type="match status" value="1"/>
</dbReference>
<dbReference type="GO" id="GO:0006355">
    <property type="term" value="P:regulation of DNA-templated transcription"/>
    <property type="evidence" value="ECO:0007669"/>
    <property type="project" value="TreeGrafter"/>
</dbReference>
<evidence type="ECO:0000256" key="6">
    <source>
        <dbReference type="PROSITE-ProRule" id="PRU00169"/>
    </source>
</evidence>
<name>A0A917HZ95_9SPHI</name>
<dbReference type="GO" id="GO:0000156">
    <property type="term" value="F:phosphorelay response regulator activity"/>
    <property type="evidence" value="ECO:0007669"/>
    <property type="project" value="TreeGrafter"/>
</dbReference>
<feature type="modified residue" description="4-aspartylphosphate" evidence="6">
    <location>
        <position position="54"/>
    </location>
</feature>
<dbReference type="EMBL" id="BMER01000004">
    <property type="protein sequence ID" value="GGG96959.1"/>
    <property type="molecule type" value="Genomic_DNA"/>
</dbReference>
<evidence type="ECO:0000313" key="9">
    <source>
        <dbReference type="Proteomes" id="UP000660862"/>
    </source>
</evidence>
<organism evidence="8 9">
    <name type="scientific">Parapedobacter pyrenivorans</name>
    <dbReference type="NCBI Taxonomy" id="1305674"/>
    <lineage>
        <taxon>Bacteria</taxon>
        <taxon>Pseudomonadati</taxon>
        <taxon>Bacteroidota</taxon>
        <taxon>Sphingobacteriia</taxon>
        <taxon>Sphingobacteriales</taxon>
        <taxon>Sphingobacteriaceae</taxon>
        <taxon>Parapedobacter</taxon>
    </lineage>
</organism>
<evidence type="ECO:0000259" key="7">
    <source>
        <dbReference type="PROSITE" id="PS50110"/>
    </source>
</evidence>
<dbReference type="Proteomes" id="UP000660862">
    <property type="component" value="Unassembled WGS sequence"/>
</dbReference>
<dbReference type="CDD" id="cd17574">
    <property type="entry name" value="REC_OmpR"/>
    <property type="match status" value="1"/>
</dbReference>
<reference evidence="8" key="2">
    <citation type="submission" date="2020-09" db="EMBL/GenBank/DDBJ databases">
        <authorList>
            <person name="Sun Q."/>
            <person name="Zhou Y."/>
        </authorList>
    </citation>
    <scope>NUCLEOTIDE SEQUENCE</scope>
    <source>
        <strain evidence="8">CGMCC 1.12195</strain>
    </source>
</reference>
<dbReference type="SMART" id="SM00448">
    <property type="entry name" value="REC"/>
    <property type="match status" value="1"/>
</dbReference>
<keyword evidence="9" id="KW-1185">Reference proteome</keyword>
<dbReference type="InterPro" id="IPR001789">
    <property type="entry name" value="Sig_transdc_resp-reg_receiver"/>
</dbReference>
<feature type="domain" description="Response regulatory" evidence="7">
    <location>
        <begin position="3"/>
        <end position="120"/>
    </location>
</feature>
<dbReference type="RefSeq" id="WP_188507408.1">
    <property type="nucleotide sequence ID" value="NZ_BMER01000004.1"/>
</dbReference>
<comment type="caution">
    <text evidence="8">The sequence shown here is derived from an EMBL/GenBank/DDBJ whole genome shotgun (WGS) entry which is preliminary data.</text>
</comment>
<dbReference type="PANTHER" id="PTHR48111">
    <property type="entry name" value="REGULATOR OF RPOS"/>
    <property type="match status" value="1"/>
</dbReference>
<dbReference type="GO" id="GO:0032993">
    <property type="term" value="C:protein-DNA complex"/>
    <property type="evidence" value="ECO:0007669"/>
    <property type="project" value="TreeGrafter"/>
</dbReference>
<evidence type="ECO:0000256" key="4">
    <source>
        <dbReference type="ARBA" id="ARBA00023125"/>
    </source>
</evidence>
<gene>
    <name evidence="8" type="ORF">GCM10007415_35320</name>
</gene>
<evidence type="ECO:0000313" key="8">
    <source>
        <dbReference type="EMBL" id="GGG96959.1"/>
    </source>
</evidence>
<keyword evidence="1 6" id="KW-0597">Phosphoprotein</keyword>
<dbReference type="GO" id="GO:0000976">
    <property type="term" value="F:transcription cis-regulatory region binding"/>
    <property type="evidence" value="ECO:0007669"/>
    <property type="project" value="TreeGrafter"/>
</dbReference>
<dbReference type="InterPro" id="IPR011006">
    <property type="entry name" value="CheY-like_superfamily"/>
</dbReference>
<dbReference type="Gene3D" id="3.40.50.2300">
    <property type="match status" value="1"/>
</dbReference>
<proteinExistence type="predicted"/>
<evidence type="ECO:0000256" key="3">
    <source>
        <dbReference type="ARBA" id="ARBA00023015"/>
    </source>
</evidence>
<keyword evidence="2" id="KW-0902">Two-component regulatory system</keyword>
<evidence type="ECO:0000256" key="5">
    <source>
        <dbReference type="ARBA" id="ARBA00023163"/>
    </source>
</evidence>
<sequence length="123" mass="13603">MAHILVVEDNEIMQKLVAAILEREGHTVTVAPNGKEGLDLLSVPEPPYDLIIADIMMPYANGFEILNKVNKSEGRRIPVIIVSNLSNEQMVLEGFQLGAADYVTKPIMAGELLLRVKRLLNSH</sequence>
<dbReference type="InterPro" id="IPR039420">
    <property type="entry name" value="WalR-like"/>
</dbReference>
<accession>A0A917HZ95</accession>
<dbReference type="GO" id="GO:0005829">
    <property type="term" value="C:cytosol"/>
    <property type="evidence" value="ECO:0007669"/>
    <property type="project" value="TreeGrafter"/>
</dbReference>
<keyword evidence="4" id="KW-0238">DNA-binding</keyword>
<dbReference type="PROSITE" id="PS50110">
    <property type="entry name" value="RESPONSE_REGULATORY"/>
    <property type="match status" value="1"/>
</dbReference>
<evidence type="ECO:0000256" key="2">
    <source>
        <dbReference type="ARBA" id="ARBA00023012"/>
    </source>
</evidence>
<keyword evidence="5" id="KW-0804">Transcription</keyword>
<dbReference type="SUPFAM" id="SSF52172">
    <property type="entry name" value="CheY-like"/>
    <property type="match status" value="1"/>
</dbReference>
<evidence type="ECO:0000256" key="1">
    <source>
        <dbReference type="ARBA" id="ARBA00022553"/>
    </source>
</evidence>
<dbReference type="Pfam" id="PF00072">
    <property type="entry name" value="Response_reg"/>
    <property type="match status" value="1"/>
</dbReference>
<keyword evidence="3" id="KW-0805">Transcription regulation</keyword>
<dbReference type="AlphaFoldDB" id="A0A917HZ95"/>
<protein>
    <recommendedName>
        <fullName evidence="7">Response regulatory domain-containing protein</fullName>
    </recommendedName>
</protein>
<reference evidence="8" key="1">
    <citation type="journal article" date="2014" name="Int. J. Syst. Evol. Microbiol.">
        <title>Complete genome sequence of Corynebacterium casei LMG S-19264T (=DSM 44701T), isolated from a smear-ripened cheese.</title>
        <authorList>
            <consortium name="US DOE Joint Genome Institute (JGI-PGF)"/>
            <person name="Walter F."/>
            <person name="Albersmeier A."/>
            <person name="Kalinowski J."/>
            <person name="Ruckert C."/>
        </authorList>
    </citation>
    <scope>NUCLEOTIDE SEQUENCE</scope>
    <source>
        <strain evidence="8">CGMCC 1.12195</strain>
    </source>
</reference>